<dbReference type="AlphaFoldDB" id="A0A2T2XGC7"/>
<dbReference type="InterPro" id="IPR050768">
    <property type="entry name" value="UPF0353/GerABKA_families"/>
</dbReference>
<dbReference type="InterPro" id="IPR004995">
    <property type="entry name" value="Spore_Ger"/>
</dbReference>
<dbReference type="PIRSF" id="PIRSF005690">
    <property type="entry name" value="GerBA"/>
    <property type="match status" value="1"/>
</dbReference>
<dbReference type="PANTHER" id="PTHR22550:SF9">
    <property type="entry name" value="STAGE V SPORULATION PROTEIN AF"/>
    <property type="match status" value="1"/>
</dbReference>
<comment type="similarity">
    <text evidence="1">Belongs to the GerABKA family.</text>
</comment>
<evidence type="ECO:0000256" key="1">
    <source>
        <dbReference type="ARBA" id="ARBA00005278"/>
    </source>
</evidence>
<comment type="caution">
    <text evidence="4">The sequence shown here is derived from an EMBL/GenBank/DDBJ whole genome shotgun (WGS) entry which is preliminary data.</text>
</comment>
<evidence type="ECO:0000256" key="3">
    <source>
        <dbReference type="SAM" id="Phobius"/>
    </source>
</evidence>
<feature type="transmembrane region" description="Helical" evidence="3">
    <location>
        <begin position="305"/>
        <end position="328"/>
    </location>
</feature>
<dbReference type="EMBL" id="PXYW01000019">
    <property type="protein sequence ID" value="PSR33549.1"/>
    <property type="molecule type" value="Genomic_DNA"/>
</dbReference>
<organism evidence="4 5">
    <name type="scientific">Sulfobacillus benefaciens</name>
    <dbReference type="NCBI Taxonomy" id="453960"/>
    <lineage>
        <taxon>Bacteria</taxon>
        <taxon>Bacillati</taxon>
        <taxon>Bacillota</taxon>
        <taxon>Clostridia</taxon>
        <taxon>Eubacteriales</taxon>
        <taxon>Clostridiales Family XVII. Incertae Sedis</taxon>
        <taxon>Sulfobacillus</taxon>
    </lineage>
</organism>
<dbReference type="Proteomes" id="UP000242972">
    <property type="component" value="Unassembled WGS sequence"/>
</dbReference>
<name>A0A2T2XGC7_9FIRM</name>
<gene>
    <name evidence="4" type="ORF">C7B46_09550</name>
</gene>
<evidence type="ECO:0000313" key="5">
    <source>
        <dbReference type="Proteomes" id="UP000242972"/>
    </source>
</evidence>
<accession>A0A2T2XGC7</accession>
<reference evidence="4 5" key="1">
    <citation type="journal article" date="2014" name="BMC Genomics">
        <title>Comparison of environmental and isolate Sulfobacillus genomes reveals diverse carbon, sulfur, nitrogen, and hydrogen metabolisms.</title>
        <authorList>
            <person name="Justice N.B."/>
            <person name="Norman A."/>
            <person name="Brown C.T."/>
            <person name="Singh A."/>
            <person name="Thomas B.C."/>
            <person name="Banfield J.F."/>
        </authorList>
    </citation>
    <scope>NUCLEOTIDE SEQUENCE [LARGE SCALE GENOMIC DNA]</scope>
    <source>
        <strain evidence="4">AMDSBA4</strain>
    </source>
</reference>
<dbReference type="GO" id="GO:0009847">
    <property type="term" value="P:spore germination"/>
    <property type="evidence" value="ECO:0007669"/>
    <property type="project" value="InterPro"/>
</dbReference>
<evidence type="ECO:0000313" key="4">
    <source>
        <dbReference type="EMBL" id="PSR33549.1"/>
    </source>
</evidence>
<dbReference type="PANTHER" id="PTHR22550">
    <property type="entry name" value="SPORE GERMINATION PROTEIN"/>
    <property type="match status" value="1"/>
</dbReference>
<keyword evidence="3" id="KW-1133">Transmembrane helix</keyword>
<proteinExistence type="inferred from homology"/>
<feature type="transmembrane region" description="Helical" evidence="3">
    <location>
        <begin position="370"/>
        <end position="387"/>
    </location>
</feature>
<protein>
    <submittedName>
        <fullName evidence="4">Spore germination protein</fullName>
    </submittedName>
</protein>
<dbReference type="Pfam" id="PF03323">
    <property type="entry name" value="GerA"/>
    <property type="match status" value="1"/>
</dbReference>
<evidence type="ECO:0000256" key="2">
    <source>
        <dbReference type="ARBA" id="ARBA00023136"/>
    </source>
</evidence>
<keyword evidence="3" id="KW-0812">Transmembrane</keyword>
<keyword evidence="2 3" id="KW-0472">Membrane</keyword>
<sequence>MMEVKFKQGGQAKVQSEIVSLDLQANLRWLKDYLGYKETFDLIVREFKIGARNAALVYIDSFVDQTVLTLIMEQLLATPEDSLELPTLQKVLNRHVPFIEITPETKLVAVAQQILSGPAALLVDGVSHVIVMDVRKYPERQPSEPSLERVLRGPRDGFVETLVFNTILIRRRLRDPNLRIEMLEVGRRSRSDVALVYIKDIANDFFIRQVRQRIRDIDVDALTMSEKALQEWILHKPWWNPWPNSRFTERPDVAAEHLTEGHVLVMIDTSPNAMILPVTLFSFLQSVEEYHEDVLIGSYLKWVRFVGLLFSWVGPPLWYAFLMAHVVFPGHWAVLETPTIKEVPIFWQLVGAEIGVDLLRLALTFSPDPLTQSMGFFGAILLGDVAIKAKMIDAEVMVYVAIAAVGTFTSPDIDFGMAIRLLRAFLLICTGLGAWFGEVWWGFGLGMAIPVLIAANTNSFGIRYLWPIYPFNADALGSELIRKPLNRKVMRPALTLPRDRTHRRPKA</sequence>
<dbReference type="GO" id="GO:0016020">
    <property type="term" value="C:membrane"/>
    <property type="evidence" value="ECO:0007669"/>
    <property type="project" value="InterPro"/>
</dbReference>